<dbReference type="Proteomes" id="UP001165186">
    <property type="component" value="Unassembled WGS sequence"/>
</dbReference>
<evidence type="ECO:0000313" key="2">
    <source>
        <dbReference type="Proteomes" id="UP001165186"/>
    </source>
</evidence>
<accession>A0ACB5RUI9</accession>
<gene>
    <name evidence="1" type="primary">g4833</name>
    <name evidence="1" type="ORF">NpPPO83_00004833</name>
</gene>
<sequence length="371" mass="39220">MLPLRRMPNASRALSSLARPSHRPRRRASRLPPPTTQASTPRFSSTAAPPPPSTSAAKPAPPSSSTTTTTTPPPPEQQQQQQHDQPQPPPPRRRRKISLRPAILATLFLGAGLVTGNIVRFTIAPPPLPDVGTDMDEALSEKLRDELDRLPVVRSLAAEAGWDDARDWVEVAPWGGLSAPSPRTDLGDGKGGGKGWFGGWLWGAGGKGEEGGTVVYEGLLGDESHLVSQTLGGMKGFGPARRFVNRATRESVTVFWVGGGLTGWPGVAHGGALATAFVEALGSPEQKRTGEPASLTLTYLAPTMASNFFVLRVAPSPPPPPPDTDLPPQKDMTKRPVPSEERSADGGEEWSGTLAAVQGKVCVKAKAVLAR</sequence>
<organism evidence="1 2">
    <name type="scientific">Neofusicoccum parvum</name>
    <dbReference type="NCBI Taxonomy" id="310453"/>
    <lineage>
        <taxon>Eukaryota</taxon>
        <taxon>Fungi</taxon>
        <taxon>Dikarya</taxon>
        <taxon>Ascomycota</taxon>
        <taxon>Pezizomycotina</taxon>
        <taxon>Dothideomycetes</taxon>
        <taxon>Dothideomycetes incertae sedis</taxon>
        <taxon>Botryosphaeriales</taxon>
        <taxon>Botryosphaeriaceae</taxon>
        <taxon>Neofusicoccum</taxon>
    </lineage>
</organism>
<name>A0ACB5RUI9_9PEZI</name>
<dbReference type="EMBL" id="BSXG01000011">
    <property type="protein sequence ID" value="GME24164.1"/>
    <property type="molecule type" value="Genomic_DNA"/>
</dbReference>
<reference evidence="1" key="1">
    <citation type="submission" date="2024-09" db="EMBL/GenBank/DDBJ databases">
        <title>Draft Genome Sequences of Neofusicoccum parvum.</title>
        <authorList>
            <person name="Ashida A."/>
            <person name="Camagna M."/>
            <person name="Tanaka A."/>
            <person name="Takemoto D."/>
        </authorList>
    </citation>
    <scope>NUCLEOTIDE SEQUENCE</scope>
    <source>
        <strain evidence="1">PPO83</strain>
    </source>
</reference>
<evidence type="ECO:0000313" key="1">
    <source>
        <dbReference type="EMBL" id="GME24164.1"/>
    </source>
</evidence>
<comment type="caution">
    <text evidence="1">The sequence shown here is derived from an EMBL/GenBank/DDBJ whole genome shotgun (WGS) entry which is preliminary data.</text>
</comment>
<proteinExistence type="predicted"/>
<protein>
    <submittedName>
        <fullName evidence="1">Aldehyde-activating protein</fullName>
    </submittedName>
</protein>
<keyword evidence="2" id="KW-1185">Reference proteome</keyword>